<dbReference type="InterPro" id="IPR036621">
    <property type="entry name" value="Anticodon-bd_dom_sf"/>
</dbReference>
<keyword evidence="3" id="KW-0436">Ligase</keyword>
<evidence type="ECO:0000256" key="7">
    <source>
        <dbReference type="ARBA" id="ARBA00023146"/>
    </source>
</evidence>
<comment type="catalytic activity">
    <reaction evidence="9">
        <text>tRNA(Pro) + L-proline + ATP = L-prolyl-tRNA(Pro) + AMP + diphosphate</text>
        <dbReference type="Rhea" id="RHEA:14305"/>
        <dbReference type="Rhea" id="RHEA-COMP:9700"/>
        <dbReference type="Rhea" id="RHEA-COMP:9702"/>
        <dbReference type="ChEBI" id="CHEBI:30616"/>
        <dbReference type="ChEBI" id="CHEBI:33019"/>
        <dbReference type="ChEBI" id="CHEBI:60039"/>
        <dbReference type="ChEBI" id="CHEBI:78442"/>
        <dbReference type="ChEBI" id="CHEBI:78532"/>
        <dbReference type="ChEBI" id="CHEBI:456215"/>
        <dbReference type="EC" id="6.1.1.15"/>
    </reaction>
</comment>
<dbReference type="InterPro" id="IPR002314">
    <property type="entry name" value="aa-tRNA-synt_IIb"/>
</dbReference>
<dbReference type="SUPFAM" id="SSF52954">
    <property type="entry name" value="Class II aaRS ABD-related"/>
    <property type="match status" value="1"/>
</dbReference>
<evidence type="ECO:0000313" key="12">
    <source>
        <dbReference type="Proteomes" id="UP000503462"/>
    </source>
</evidence>
<dbReference type="Proteomes" id="UP000503462">
    <property type="component" value="Chromosome 5"/>
</dbReference>
<evidence type="ECO:0000256" key="5">
    <source>
        <dbReference type="ARBA" id="ARBA00022840"/>
    </source>
</evidence>
<evidence type="ECO:0000256" key="6">
    <source>
        <dbReference type="ARBA" id="ARBA00022917"/>
    </source>
</evidence>
<dbReference type="GO" id="GO:0004827">
    <property type="term" value="F:proline-tRNA ligase activity"/>
    <property type="evidence" value="ECO:0007669"/>
    <property type="project" value="UniProtKB-EC"/>
</dbReference>
<dbReference type="PANTHER" id="PTHR42753">
    <property type="entry name" value="MITOCHONDRIAL RIBOSOME PROTEIN L39/PROLYL-TRNA LIGASE FAMILY MEMBER"/>
    <property type="match status" value="1"/>
</dbReference>
<dbReference type="OrthoDB" id="10267474at2759"/>
<accession>A0A6H0Y5Z4</accession>
<dbReference type="Pfam" id="PF03129">
    <property type="entry name" value="HGTP_anticodon"/>
    <property type="match status" value="1"/>
</dbReference>
<evidence type="ECO:0000313" key="11">
    <source>
        <dbReference type="EMBL" id="QIX02268.1"/>
    </source>
</evidence>
<feature type="domain" description="Aminoacyl-transfer RNA synthetases class-II family profile" evidence="10">
    <location>
        <begin position="91"/>
        <end position="466"/>
    </location>
</feature>
<protein>
    <recommendedName>
        <fullName evidence="2">proline--tRNA ligase</fullName>
        <ecNumber evidence="2">6.1.1.15</ecNumber>
    </recommendedName>
    <alternativeName>
        <fullName evidence="8">Prolyl-tRNA synthetase</fullName>
    </alternativeName>
</protein>
<keyword evidence="7" id="KW-0030">Aminoacyl-tRNA synthetase</keyword>
<dbReference type="GO" id="GO:0006433">
    <property type="term" value="P:prolyl-tRNA aminoacylation"/>
    <property type="evidence" value="ECO:0007669"/>
    <property type="project" value="InterPro"/>
</dbReference>
<comment type="similarity">
    <text evidence="1">Belongs to the class-II aminoacyl-tRNA synthetase family.</text>
</comment>
<sequence>MFCKHATRRVPQRIVRRSESPTTLWQYAHVQGVRALHYDGRNRLSNFWTPTTLVKPADAQSELHTSSHELLVRAGFVRQAHSGIFHLLPLGLRVQNKLEQLVDKHMTRLGASKVSLFAVLREAVDSIRTIKGRDSEFLRLKDRKGARYLLSPTHEEEITTIVAHAVSSHKHLPLRLYQVSRKYRDEARPRQGLLRGREFLMKDLYTFDVTEAEAIATYEDVRKAYCAFLDELRLPYLVANADSGNMGGTLSHEYHFVSDSGEDNVISCRECGYAINEELFAAPFVAGTSPETKQREDYLVSKDGPQKFYRIVTPLGAGKLNLHLIKRLLSDVDTSVEDATTLWEKSRDGSEACEACSTIYDPRCTPSGGLHQENSSLHGTPVLLTQAQSNDACPSCSQPSLSITSAVEIGHTFHLSTRYSAPLGATVLDANNKQVSVEMGCHGIGISRLIAAASGLLADERGLNWPLAIAPFQAVMTAAPSVDVDDIHSTYDELTAKIAPTLPAMDVVIDDRQLPFGWRLKDADMIGYPFIIVLGRQWKSERKVELQCRRLSYKQDVIFDELPAVLKGLSDKL</sequence>
<keyword evidence="12" id="KW-1185">Reference proteome</keyword>
<gene>
    <name evidence="11" type="ORF">AMS68_007785</name>
</gene>
<evidence type="ECO:0000256" key="9">
    <source>
        <dbReference type="ARBA" id="ARBA00047671"/>
    </source>
</evidence>
<evidence type="ECO:0000256" key="4">
    <source>
        <dbReference type="ARBA" id="ARBA00022741"/>
    </source>
</evidence>
<proteinExistence type="inferred from homology"/>
<evidence type="ECO:0000256" key="1">
    <source>
        <dbReference type="ARBA" id="ARBA00008226"/>
    </source>
</evidence>
<reference evidence="11 12" key="1">
    <citation type="journal article" date="2016" name="Sci. Rep.">
        <title>Peltaster fructicola genome reveals evolution from an invasive phytopathogen to an ectophytic parasite.</title>
        <authorList>
            <person name="Xu C."/>
            <person name="Chen H."/>
            <person name="Gleason M.L."/>
            <person name="Xu J.R."/>
            <person name="Liu H."/>
            <person name="Zhang R."/>
            <person name="Sun G."/>
        </authorList>
    </citation>
    <scope>NUCLEOTIDE SEQUENCE [LARGE SCALE GENOMIC DNA]</scope>
    <source>
        <strain evidence="11 12">LNHT1506</strain>
    </source>
</reference>
<name>A0A6H0Y5Z4_9PEZI</name>
<evidence type="ECO:0000256" key="2">
    <source>
        <dbReference type="ARBA" id="ARBA00012831"/>
    </source>
</evidence>
<keyword evidence="6" id="KW-0648">Protein biosynthesis</keyword>
<dbReference type="GO" id="GO:0005739">
    <property type="term" value="C:mitochondrion"/>
    <property type="evidence" value="ECO:0007669"/>
    <property type="project" value="TreeGrafter"/>
</dbReference>
<dbReference type="Gene3D" id="3.40.50.800">
    <property type="entry name" value="Anticodon-binding domain"/>
    <property type="match status" value="1"/>
</dbReference>
<dbReference type="SUPFAM" id="SSF55681">
    <property type="entry name" value="Class II aaRS and biotin synthetases"/>
    <property type="match status" value="1"/>
</dbReference>
<keyword evidence="4" id="KW-0547">Nucleotide-binding</keyword>
<dbReference type="EMBL" id="CP051143">
    <property type="protein sequence ID" value="QIX02268.1"/>
    <property type="molecule type" value="Genomic_DNA"/>
</dbReference>
<dbReference type="InterPro" id="IPR004154">
    <property type="entry name" value="Anticodon-bd"/>
</dbReference>
<dbReference type="EC" id="6.1.1.15" evidence="2"/>
<dbReference type="PROSITE" id="PS50862">
    <property type="entry name" value="AA_TRNA_LIGASE_II"/>
    <property type="match status" value="1"/>
</dbReference>
<dbReference type="InterPro" id="IPR002316">
    <property type="entry name" value="Pro-tRNA-ligase_IIa"/>
</dbReference>
<dbReference type="InterPro" id="IPR050062">
    <property type="entry name" value="Pro-tRNA_synthetase"/>
</dbReference>
<organism evidence="11 12">
    <name type="scientific">Peltaster fructicola</name>
    <dbReference type="NCBI Taxonomy" id="286661"/>
    <lineage>
        <taxon>Eukaryota</taxon>
        <taxon>Fungi</taxon>
        <taxon>Dikarya</taxon>
        <taxon>Ascomycota</taxon>
        <taxon>Pezizomycotina</taxon>
        <taxon>Dothideomycetes</taxon>
        <taxon>Dothideomycetes incertae sedis</taxon>
        <taxon>Peltaster</taxon>
    </lineage>
</organism>
<dbReference type="Pfam" id="PF00587">
    <property type="entry name" value="tRNA-synt_2b"/>
    <property type="match status" value="1"/>
</dbReference>
<dbReference type="Gene3D" id="3.30.930.10">
    <property type="entry name" value="Bira Bifunctional Protein, Domain 2"/>
    <property type="match status" value="2"/>
</dbReference>
<dbReference type="InterPro" id="IPR006195">
    <property type="entry name" value="aa-tRNA-synth_II"/>
</dbReference>
<dbReference type="GO" id="GO:0005524">
    <property type="term" value="F:ATP binding"/>
    <property type="evidence" value="ECO:0007669"/>
    <property type="project" value="UniProtKB-KW"/>
</dbReference>
<dbReference type="InterPro" id="IPR045864">
    <property type="entry name" value="aa-tRNA-synth_II/BPL/LPL"/>
</dbReference>
<evidence type="ECO:0000256" key="3">
    <source>
        <dbReference type="ARBA" id="ARBA00022598"/>
    </source>
</evidence>
<evidence type="ECO:0000256" key="8">
    <source>
        <dbReference type="ARBA" id="ARBA00029731"/>
    </source>
</evidence>
<dbReference type="PANTHER" id="PTHR42753:SF2">
    <property type="entry name" value="PROLINE--TRNA LIGASE"/>
    <property type="match status" value="1"/>
</dbReference>
<keyword evidence="5" id="KW-0067">ATP-binding</keyword>
<evidence type="ECO:0000259" key="10">
    <source>
        <dbReference type="PROSITE" id="PS50862"/>
    </source>
</evidence>
<dbReference type="PRINTS" id="PR01046">
    <property type="entry name" value="TRNASYNTHPRO"/>
</dbReference>
<dbReference type="AlphaFoldDB" id="A0A6H0Y5Z4"/>